<protein>
    <submittedName>
        <fullName evidence="5">GntR family transcriptional regulator</fullName>
    </submittedName>
</protein>
<dbReference type="Pfam" id="PF07702">
    <property type="entry name" value="UTRA"/>
    <property type="match status" value="1"/>
</dbReference>
<dbReference type="CDD" id="cd07377">
    <property type="entry name" value="WHTH_GntR"/>
    <property type="match status" value="1"/>
</dbReference>
<evidence type="ECO:0000313" key="5">
    <source>
        <dbReference type="EMBL" id="GAA3602219.1"/>
    </source>
</evidence>
<evidence type="ECO:0000256" key="1">
    <source>
        <dbReference type="ARBA" id="ARBA00023015"/>
    </source>
</evidence>
<keyword evidence="2" id="KW-0238">DNA-binding</keyword>
<dbReference type="InterPro" id="IPR011663">
    <property type="entry name" value="UTRA"/>
</dbReference>
<sequence length="245" mass="27302">MAKELDITLERNSPVPLYYQLAQSIEHAIASGTLAPGDRLENELSLTTRLGLSRPTARQAIQELVKKGLLVRKRGVGTQVVRSKFSRDERLTSLNDDLAKAGKVPGTRLLEYTPVEMTDELIDAIDADLGEIELVMVRRLRLADDMPLAILTNYLPRHYGITAEDLQVRGLYDLLRGLGINLKIAHQRINARLLTEEEAALLDEEPPAACLTADRVAYDDTGVFVEFGRHVYRSAHYSIQSSLVV</sequence>
<dbReference type="Pfam" id="PF00392">
    <property type="entry name" value="GntR"/>
    <property type="match status" value="1"/>
</dbReference>
<keyword evidence="6" id="KW-1185">Reference proteome</keyword>
<name>A0ABP6ZEJ7_9ACTN</name>
<dbReference type="InterPro" id="IPR000524">
    <property type="entry name" value="Tscrpt_reg_HTH_GntR"/>
</dbReference>
<gene>
    <name evidence="5" type="ORF">GCM10022236_00010</name>
</gene>
<evidence type="ECO:0000256" key="3">
    <source>
        <dbReference type="ARBA" id="ARBA00023163"/>
    </source>
</evidence>
<feature type="domain" description="HTH gntR-type" evidence="4">
    <location>
        <begin position="15"/>
        <end position="83"/>
    </location>
</feature>
<dbReference type="InterPro" id="IPR028978">
    <property type="entry name" value="Chorismate_lyase_/UTRA_dom_sf"/>
</dbReference>
<dbReference type="EMBL" id="BAABAB010000001">
    <property type="protein sequence ID" value="GAA3602219.1"/>
    <property type="molecule type" value="Genomic_DNA"/>
</dbReference>
<accession>A0ABP6ZEJ7</accession>
<keyword evidence="3" id="KW-0804">Transcription</keyword>
<dbReference type="PANTHER" id="PTHR44846">
    <property type="entry name" value="MANNOSYL-D-GLYCERATE TRANSPORT/METABOLISM SYSTEM REPRESSOR MNGR-RELATED"/>
    <property type="match status" value="1"/>
</dbReference>
<dbReference type="SUPFAM" id="SSF64288">
    <property type="entry name" value="Chorismate lyase-like"/>
    <property type="match status" value="1"/>
</dbReference>
<dbReference type="PROSITE" id="PS50949">
    <property type="entry name" value="HTH_GNTR"/>
    <property type="match status" value="1"/>
</dbReference>
<dbReference type="SUPFAM" id="SSF46785">
    <property type="entry name" value="Winged helix' DNA-binding domain"/>
    <property type="match status" value="1"/>
</dbReference>
<keyword evidence="1" id="KW-0805">Transcription regulation</keyword>
<evidence type="ECO:0000259" key="4">
    <source>
        <dbReference type="PROSITE" id="PS50949"/>
    </source>
</evidence>
<organism evidence="5 6">
    <name type="scientific">Microlunatus ginsengisoli</name>
    <dbReference type="NCBI Taxonomy" id="363863"/>
    <lineage>
        <taxon>Bacteria</taxon>
        <taxon>Bacillati</taxon>
        <taxon>Actinomycetota</taxon>
        <taxon>Actinomycetes</taxon>
        <taxon>Propionibacteriales</taxon>
        <taxon>Propionibacteriaceae</taxon>
        <taxon>Microlunatus</taxon>
    </lineage>
</organism>
<reference evidence="6" key="1">
    <citation type="journal article" date="2019" name="Int. J. Syst. Evol. Microbiol.">
        <title>The Global Catalogue of Microorganisms (GCM) 10K type strain sequencing project: providing services to taxonomists for standard genome sequencing and annotation.</title>
        <authorList>
            <consortium name="The Broad Institute Genomics Platform"/>
            <consortium name="The Broad Institute Genome Sequencing Center for Infectious Disease"/>
            <person name="Wu L."/>
            <person name="Ma J."/>
        </authorList>
    </citation>
    <scope>NUCLEOTIDE SEQUENCE [LARGE SCALE GENOMIC DNA]</scope>
    <source>
        <strain evidence="6">JCM 16929</strain>
    </source>
</reference>
<evidence type="ECO:0000313" key="6">
    <source>
        <dbReference type="Proteomes" id="UP001501490"/>
    </source>
</evidence>
<dbReference type="InterPro" id="IPR036388">
    <property type="entry name" value="WH-like_DNA-bd_sf"/>
</dbReference>
<dbReference type="InterPro" id="IPR050679">
    <property type="entry name" value="Bact_HTH_transcr_reg"/>
</dbReference>
<evidence type="ECO:0000256" key="2">
    <source>
        <dbReference type="ARBA" id="ARBA00023125"/>
    </source>
</evidence>
<dbReference type="SMART" id="SM00866">
    <property type="entry name" value="UTRA"/>
    <property type="match status" value="1"/>
</dbReference>
<dbReference type="Gene3D" id="1.10.10.10">
    <property type="entry name" value="Winged helix-like DNA-binding domain superfamily/Winged helix DNA-binding domain"/>
    <property type="match status" value="1"/>
</dbReference>
<dbReference type="SMART" id="SM00345">
    <property type="entry name" value="HTH_GNTR"/>
    <property type="match status" value="1"/>
</dbReference>
<comment type="caution">
    <text evidence="5">The sequence shown here is derived from an EMBL/GenBank/DDBJ whole genome shotgun (WGS) entry which is preliminary data.</text>
</comment>
<dbReference type="PANTHER" id="PTHR44846:SF17">
    <property type="entry name" value="GNTR-FAMILY TRANSCRIPTIONAL REGULATOR"/>
    <property type="match status" value="1"/>
</dbReference>
<dbReference type="Proteomes" id="UP001501490">
    <property type="component" value="Unassembled WGS sequence"/>
</dbReference>
<proteinExistence type="predicted"/>
<dbReference type="PRINTS" id="PR00035">
    <property type="entry name" value="HTHGNTR"/>
</dbReference>
<dbReference type="Gene3D" id="3.40.1410.10">
    <property type="entry name" value="Chorismate lyase-like"/>
    <property type="match status" value="1"/>
</dbReference>
<dbReference type="InterPro" id="IPR036390">
    <property type="entry name" value="WH_DNA-bd_sf"/>
</dbReference>